<organism evidence="2 3">
    <name type="scientific">Tritrichomonas musculus</name>
    <dbReference type="NCBI Taxonomy" id="1915356"/>
    <lineage>
        <taxon>Eukaryota</taxon>
        <taxon>Metamonada</taxon>
        <taxon>Parabasalia</taxon>
        <taxon>Tritrichomonadida</taxon>
        <taxon>Tritrichomonadidae</taxon>
        <taxon>Tritrichomonas</taxon>
    </lineage>
</organism>
<dbReference type="PROSITE" id="PS00973">
    <property type="entry name" value="USP_2"/>
    <property type="match status" value="1"/>
</dbReference>
<evidence type="ECO:0000259" key="1">
    <source>
        <dbReference type="PROSITE" id="PS50235"/>
    </source>
</evidence>
<name>A0ABR2IP44_9EUKA</name>
<dbReference type="EMBL" id="JAPFFF010000015">
    <property type="protein sequence ID" value="KAK8866691.1"/>
    <property type="molecule type" value="Genomic_DNA"/>
</dbReference>
<dbReference type="PANTHER" id="PTHR24006">
    <property type="entry name" value="UBIQUITIN CARBOXYL-TERMINAL HYDROLASE"/>
    <property type="match status" value="1"/>
</dbReference>
<sequence length="2294" mass="264536">MLSPEEDFETWVFLFNETCAPKGDYLLLLPDFTRLFQFYTENSSLPEPISDFTYEFSNSIAISLLNSLFNLTFISEEELVSVKDSIKLIINSLTVGYKNNVPFCDKLLLKCLQSDQSFYQKNYNSYTNLKTPYSYLFSEIFQYFINEGPLQNIIDVISLQPTIQNIYLLSSILVNKLFHFQAGESSQLLAKIQDHLIKFFSQYNNTNLRDADKISLTEITKFVGQYITPDEIFSPLLESFLNFGNLCLRSSYVDKNLIGSEIFTKISSISPESFQKFSKNTQLLDLLFSNDLHETVLSQLSSIASTLFKNDPPTIEQLQQIYTRAELSPPSQKLALNKLLAKILAVCDESTIKLLVKKLTDEKKITIDLINFLCEFINEAAGKNPDGVSYATRYVLSLLDNDVSDSQLVKEAIAKLCKCTLTISFRQIIYEYLLAKIISGSIPDEQYHSIKKLINAIIITGGDDVKKLIEICLEHNQAKLVKTIVMHSYAKLPSSALGKLTSSEEGWAILSKIIKKRGFSVFESTSNELTEIIQNLNIEEASMTQFLVVKEFLLMQGVKTQNLTTYSQSTSSIGSNYRVNDPRIEGTDIILKFITVSKDGKVNENALIFLLELYKDTSPNFFNLFASNIYSELHSDQLLNISEKINNDENCDILSIFPIKQQLILSKLLKMVTAMINIAEKDTNTEDGSLKRHKSLHKSDITFTVRFGDEQKDVTVNPSITGNDLYGIISSKFNRKKEYYRILTENNVTIKYSDPLSMSGVRDGSLLVVTNPDRIEKVATEEEKIQMREIISKSGTPEIYFNLLKSENLENQLKQEIWKFLMIMPSASNITIDSLSKAKSQMVIRYIIQYFNNNDSSDDELYTKVIDMICHGLIHYFSLNDALQLVRFHMNFKTEENATLFVEFLLNSLINEELVKIRQLIIDVLITYSCRYQPFLTSQLLSNEKRFSDIVLKTPNPHFPRLSAIFSHLTNYPKTFSMLLSLIDQVINRADIINEYFTLLMSVFNDLCDFDAAINACLRLLEQTNNQSSLKFVCCSFLSNIFSKKPSLIHDYSSKLFKPLLKTVFVISNTTQQETIINLLLLFCKDDENCKSEFFNALYNHFDSVKNDRWSYDPAMHTKSLTGFNGLRNLGATCYMNSVFQQLFFNNEFTRNVLRSRYQEDCLIELRAMFVRMMKSVRGVVDTSAFVQNWKPNNVPVNPREQQDACEFLLLLLDKLHDDLYKGEQVAINEGENNEYKSESIEPFWTLTLEVKGRSSFEDSFSSYLQKISVSGYFAESLNRKINILRYFRIKKVPKFLIVQLNRFEYDIVTWKKVKINDKFEFPLEFDLMPLTDHSSSNEDQIIYSLVGIINHCGTMEGGHYQSYIKRGEKWFNFNDSSVSEANEKALLEEAYGSEKKSSSNNYYYEEDVFSRSSAYLLFYVKKEALEALMEESIESFENEIDKDDYDTSLLQQIESENNEFVHIQSAFGTAMMNTVLNLDDLKLATTYFMNIFTHSRDSAMTAKFSTHFTKLLSNENGYDQILTVFSEKSKEIFEALVHSDSSVSKSIQEIVNSLINNCSNIDKCREFINDMIQYISTVITNWRCIHRFFEILMIYCNRDFDYIKEKSMPKMILNTIQTTLESTKSTVYLKNVDFSSFFNFVSEHINDEILENDDLNDLCSLSNLVLQSPSNGDSFMKIILSCNELGLVDMNLFIDKLLSSSKEVSPSLILSLTNKFTSVREYIDMFSCPRFSKENLVKSISKLLVAEIVESQSSIRPKLIDNGLLLFYLITCDDYEAIKEMESLYLELFPDVAALNNYPRAEDMNQHIEKFTFKDKTESFAIDKDYEELIKLLLSYIQGLNEMNNMPEKFFFGPKIKKKFNQMIRVFIWMILRTQYPFSDDQMDVIFKFFNILHQQSINENSMMIEMIRLLNVIPRRDSIINNFKNLVTVIFGCDYNNILYEASFCVFIESMESDLLQHPELFKILFEDENFLKAFSVTCQSNKLSLFKIFIRIVSQLKLDISILIKRNLSLLLKNHVDLLIVALPYAKEIDQDNLIDNSSFEELISSIYALFAARTTNNDLLCQQNYNNIKDSFEYLHNEFIKRKGQIFIVKKGDANEEEEETETISTIRLCIQYVCSMMTNPAFELYSNIIAQFIIDISMSNIIFENDVIQTVIKKDKNNIMNMLVLSRIGDQNMRNDVGVELSTQISKELTPFLIELACYLIDKDGIQDWTREFIKCICSSDGNVVLSMPELFGKVSTLLDESELENIVGLLNECGNKEKRRIIIEKIVEKRPDVKEQMLAALNVKEENL</sequence>
<dbReference type="Proteomes" id="UP001470230">
    <property type="component" value="Unassembled WGS sequence"/>
</dbReference>
<evidence type="ECO:0000313" key="3">
    <source>
        <dbReference type="Proteomes" id="UP001470230"/>
    </source>
</evidence>
<dbReference type="Pfam" id="PF00443">
    <property type="entry name" value="UCH"/>
    <property type="match status" value="1"/>
</dbReference>
<dbReference type="Gene3D" id="3.90.70.10">
    <property type="entry name" value="Cysteine proteinases"/>
    <property type="match status" value="1"/>
</dbReference>
<dbReference type="InterPro" id="IPR028889">
    <property type="entry name" value="USP"/>
</dbReference>
<keyword evidence="3" id="KW-1185">Reference proteome</keyword>
<dbReference type="InterPro" id="IPR001394">
    <property type="entry name" value="Peptidase_C19_UCH"/>
</dbReference>
<proteinExistence type="predicted"/>
<dbReference type="PANTHER" id="PTHR24006:SF827">
    <property type="entry name" value="UBIQUITIN CARBOXYL-TERMINAL HYDROLASE 34"/>
    <property type="match status" value="1"/>
</dbReference>
<comment type="caution">
    <text evidence="2">The sequence shown here is derived from an EMBL/GenBank/DDBJ whole genome shotgun (WGS) entry which is preliminary data.</text>
</comment>
<dbReference type="InterPro" id="IPR038765">
    <property type="entry name" value="Papain-like_cys_pep_sf"/>
</dbReference>
<dbReference type="PROSITE" id="PS50235">
    <property type="entry name" value="USP_3"/>
    <property type="match status" value="1"/>
</dbReference>
<accession>A0ABR2IP44</accession>
<dbReference type="InterPro" id="IPR018200">
    <property type="entry name" value="USP_CS"/>
</dbReference>
<dbReference type="SUPFAM" id="SSF54001">
    <property type="entry name" value="Cysteine proteinases"/>
    <property type="match status" value="1"/>
</dbReference>
<dbReference type="InterPro" id="IPR050164">
    <property type="entry name" value="Peptidase_C19"/>
</dbReference>
<feature type="domain" description="USP" evidence="1">
    <location>
        <begin position="1125"/>
        <end position="1423"/>
    </location>
</feature>
<protein>
    <recommendedName>
        <fullName evidence="1">USP domain-containing protein</fullName>
    </recommendedName>
</protein>
<dbReference type="PROSITE" id="PS00972">
    <property type="entry name" value="USP_1"/>
    <property type="match status" value="1"/>
</dbReference>
<gene>
    <name evidence="2" type="ORF">M9Y10_009658</name>
</gene>
<evidence type="ECO:0000313" key="2">
    <source>
        <dbReference type="EMBL" id="KAK8866691.1"/>
    </source>
</evidence>
<reference evidence="2 3" key="1">
    <citation type="submission" date="2024-04" db="EMBL/GenBank/DDBJ databases">
        <title>Tritrichomonas musculus Genome.</title>
        <authorList>
            <person name="Alves-Ferreira E."/>
            <person name="Grigg M."/>
            <person name="Lorenzi H."/>
            <person name="Galac M."/>
        </authorList>
    </citation>
    <scope>NUCLEOTIDE SEQUENCE [LARGE SCALE GENOMIC DNA]</scope>
    <source>
        <strain evidence="2 3">EAF2021</strain>
    </source>
</reference>